<dbReference type="AlphaFoldDB" id="A0A6M3MGS0"/>
<protein>
    <submittedName>
        <fullName evidence="1">Uncharacterized protein</fullName>
    </submittedName>
</protein>
<proteinExistence type="predicted"/>
<gene>
    <name evidence="1" type="ORF">MM171B00502_0005</name>
</gene>
<evidence type="ECO:0000313" key="1">
    <source>
        <dbReference type="EMBL" id="QJB04012.1"/>
    </source>
</evidence>
<reference evidence="1" key="1">
    <citation type="submission" date="2020-03" db="EMBL/GenBank/DDBJ databases">
        <title>The deep terrestrial virosphere.</title>
        <authorList>
            <person name="Holmfeldt K."/>
            <person name="Nilsson E."/>
            <person name="Simone D."/>
            <person name="Lopez-Fernandez M."/>
            <person name="Wu X."/>
            <person name="de Brujin I."/>
            <person name="Lundin D."/>
            <person name="Andersson A."/>
            <person name="Bertilsson S."/>
            <person name="Dopson M."/>
        </authorList>
    </citation>
    <scope>NUCLEOTIDE SEQUENCE</scope>
    <source>
        <strain evidence="1">MM171B00502</strain>
    </source>
</reference>
<name>A0A6M3MGS0_9ZZZZ</name>
<sequence length="55" mass="6485">MPWKIKVWVPVEPEKPLLYGSMKEVVEEVAQMKFLQPENKYEYVPCDKDGVETEV</sequence>
<organism evidence="1">
    <name type="scientific">viral metagenome</name>
    <dbReference type="NCBI Taxonomy" id="1070528"/>
    <lineage>
        <taxon>unclassified sequences</taxon>
        <taxon>metagenomes</taxon>
        <taxon>organismal metagenomes</taxon>
    </lineage>
</organism>
<accession>A0A6M3MGS0</accession>
<dbReference type="EMBL" id="MT143869">
    <property type="protein sequence ID" value="QJB04012.1"/>
    <property type="molecule type" value="Genomic_DNA"/>
</dbReference>